<dbReference type="InterPro" id="IPR004555">
    <property type="entry name" value="G6PDH_assembly_OpcA"/>
</dbReference>
<comment type="caution">
    <text evidence="3">The sequence shown here is derived from an EMBL/GenBank/DDBJ whole genome shotgun (WGS) entry which is preliminary data.</text>
</comment>
<dbReference type="PANTHER" id="PTHR38658:SF1">
    <property type="entry name" value="OXPP CYCLE PROTEIN OPCA-RELATED"/>
    <property type="match status" value="1"/>
</dbReference>
<feature type="domain" description="Glucose-6-phosphate dehydrogenase assembly protein OpcA N-terminal" evidence="1">
    <location>
        <begin position="53"/>
        <end position="160"/>
    </location>
</feature>
<accession>A0ABU3IB71</accession>
<keyword evidence="4" id="KW-1185">Reference proteome</keyword>
<dbReference type="EMBL" id="JASXSX010000001">
    <property type="protein sequence ID" value="MDT3767621.1"/>
    <property type="molecule type" value="Genomic_DNA"/>
</dbReference>
<name>A0ABU3IB71_9ACTO</name>
<evidence type="ECO:0000259" key="2">
    <source>
        <dbReference type="Pfam" id="PF20171"/>
    </source>
</evidence>
<organism evidence="3 4">
    <name type="scientific">Gleimia hominis</name>
    <dbReference type="NCBI Taxonomy" id="595468"/>
    <lineage>
        <taxon>Bacteria</taxon>
        <taxon>Bacillati</taxon>
        <taxon>Actinomycetota</taxon>
        <taxon>Actinomycetes</taxon>
        <taxon>Actinomycetales</taxon>
        <taxon>Actinomycetaceae</taxon>
        <taxon>Gleimia</taxon>
    </lineage>
</organism>
<reference evidence="3 4" key="1">
    <citation type="submission" date="2023-06" db="EMBL/GenBank/DDBJ databases">
        <title>Draft genome sequence of Gleimia hominis type strain CCUG 57540T.</title>
        <authorList>
            <person name="Salva-Serra F."/>
            <person name="Cardew S."/>
            <person name="Jensie Markopoulos S."/>
            <person name="Ohlen M."/>
            <person name="Inganas E."/>
            <person name="Svensson-Stadler L."/>
            <person name="Moore E.R.B."/>
        </authorList>
    </citation>
    <scope>NUCLEOTIDE SEQUENCE [LARGE SCALE GENOMIC DNA]</scope>
    <source>
        <strain evidence="3 4">CCUG 57540</strain>
    </source>
</reference>
<evidence type="ECO:0000259" key="1">
    <source>
        <dbReference type="Pfam" id="PF10128"/>
    </source>
</evidence>
<dbReference type="Pfam" id="PF10128">
    <property type="entry name" value="OpcA_G6PD_assem"/>
    <property type="match status" value="1"/>
</dbReference>
<evidence type="ECO:0000313" key="3">
    <source>
        <dbReference type="EMBL" id="MDT3767621.1"/>
    </source>
</evidence>
<dbReference type="RefSeq" id="WP_313273341.1">
    <property type="nucleotide sequence ID" value="NZ_JASXSX010000001.1"/>
</dbReference>
<protein>
    <submittedName>
        <fullName evidence="3">Glucose-6-phosphate dehydrogenase assembly protein OpcA</fullName>
    </submittedName>
</protein>
<proteinExistence type="predicted"/>
<dbReference type="Pfam" id="PF20171">
    <property type="entry name" value="OpcA_G6PD_C"/>
    <property type="match status" value="1"/>
</dbReference>
<evidence type="ECO:0000313" key="4">
    <source>
        <dbReference type="Proteomes" id="UP001247542"/>
    </source>
</evidence>
<dbReference type="InterPro" id="IPR046801">
    <property type="entry name" value="OpcA_G6PD_N"/>
</dbReference>
<gene>
    <name evidence="3" type="ORF">QS713_06035</name>
</gene>
<dbReference type="Proteomes" id="UP001247542">
    <property type="component" value="Unassembled WGS sequence"/>
</dbReference>
<dbReference type="PANTHER" id="PTHR38658">
    <property type="entry name" value="OXPP CYCLE PROTEIN OPCA-RELATED"/>
    <property type="match status" value="1"/>
</dbReference>
<dbReference type="InterPro" id="IPR046802">
    <property type="entry name" value="OpcA_G6PD_C"/>
</dbReference>
<sequence>MKITYQNTSAGEVAMRLHELRDQESATVSSVLNLVAIIQRDEQIDAAIEVCGAASHEHPCRVIIVVENTQADGDSLTAQIHAGPDIGPSEVIVLQPSGKSASELDTLVMPLLLADTQIVAFWPFEAPDSPVEHPLGKIAARRITDSRYVADGNEKIAALAHHYAPGDTDLAWAASTLWRGLVAAMVDEKPRREIESACVSGNEAHPSCHLLAQWMRTLLGIPVTLHATEADSIECVSLRRRDGSSVSLRRENGASVAQLERPNLPALPVRLPRRSVGDCLMEELRIMDPDDLYGDVITSGISRD</sequence>
<feature type="domain" description="Glucose-6-phosphate dehydrogenase assembly protein OpcA C-terminal" evidence="2">
    <location>
        <begin position="165"/>
        <end position="296"/>
    </location>
</feature>